<dbReference type="InterPro" id="IPR032710">
    <property type="entry name" value="NTF2-like_dom_sf"/>
</dbReference>
<reference evidence="2 3" key="1">
    <citation type="submission" date="2022-04" db="EMBL/GenBank/DDBJ databases">
        <title>Positive selection, recombination, and allopatry shape intraspecific diversity of widespread and dominant cyanobacteria.</title>
        <authorList>
            <person name="Wei J."/>
            <person name="Shu W."/>
            <person name="Hu C."/>
        </authorList>
    </citation>
    <scope>NUCLEOTIDE SEQUENCE [LARGE SCALE GENOMIC DNA]</scope>
    <source>
        <strain evidence="2 3">GB2-A5</strain>
    </source>
</reference>
<dbReference type="SUPFAM" id="SSF54427">
    <property type="entry name" value="NTF2-like"/>
    <property type="match status" value="1"/>
</dbReference>
<name>A0ABV0JNG0_9CYAN</name>
<dbReference type="Gene3D" id="3.10.450.50">
    <property type="match status" value="1"/>
</dbReference>
<accession>A0ABV0JNG0</accession>
<proteinExistence type="predicted"/>
<dbReference type="InterPro" id="IPR002075">
    <property type="entry name" value="NTF2_dom"/>
</dbReference>
<dbReference type="GO" id="GO:0016853">
    <property type="term" value="F:isomerase activity"/>
    <property type="evidence" value="ECO:0007669"/>
    <property type="project" value="UniProtKB-KW"/>
</dbReference>
<keyword evidence="3" id="KW-1185">Reference proteome</keyword>
<evidence type="ECO:0000259" key="1">
    <source>
        <dbReference type="Pfam" id="PF02136"/>
    </source>
</evidence>
<sequence length="143" mass="15549">MTLADNLPATESVSTTELKIEGLNEPVVLRYFETMNASEFEATAALFAEDGAMNPPFESPIVGPDAIASYLKAEAQGFTLSPRQGIAETLEDTNTQVQVSGKVQTPVFGINVSWLFILNPEHQIISATIKLLASPQELLNLRR</sequence>
<gene>
    <name evidence="2" type="ORF">NDI37_07025</name>
</gene>
<organism evidence="2 3">
    <name type="scientific">Funiculus sociatus GB2-A5</name>
    <dbReference type="NCBI Taxonomy" id="2933946"/>
    <lineage>
        <taxon>Bacteria</taxon>
        <taxon>Bacillati</taxon>
        <taxon>Cyanobacteriota</taxon>
        <taxon>Cyanophyceae</taxon>
        <taxon>Coleofasciculales</taxon>
        <taxon>Coleofasciculaceae</taxon>
        <taxon>Funiculus</taxon>
    </lineage>
</organism>
<keyword evidence="2" id="KW-0413">Isomerase</keyword>
<dbReference type="Pfam" id="PF02136">
    <property type="entry name" value="NTF2"/>
    <property type="match status" value="1"/>
</dbReference>
<feature type="domain" description="Nuclear transport factor 2" evidence="1">
    <location>
        <begin position="27"/>
        <end position="122"/>
    </location>
</feature>
<dbReference type="EMBL" id="JAMPKK010000011">
    <property type="protein sequence ID" value="MEP0864217.1"/>
    <property type="molecule type" value="Genomic_DNA"/>
</dbReference>
<dbReference type="RefSeq" id="WP_190427319.1">
    <property type="nucleotide sequence ID" value="NZ_JAMPKK010000011.1"/>
</dbReference>
<dbReference type="Proteomes" id="UP001442494">
    <property type="component" value="Unassembled WGS sequence"/>
</dbReference>
<protein>
    <submittedName>
        <fullName evidence="2">Ketosteroid isomerase family protein</fullName>
    </submittedName>
</protein>
<comment type="caution">
    <text evidence="2">The sequence shown here is derived from an EMBL/GenBank/DDBJ whole genome shotgun (WGS) entry which is preliminary data.</text>
</comment>
<evidence type="ECO:0000313" key="2">
    <source>
        <dbReference type="EMBL" id="MEP0864217.1"/>
    </source>
</evidence>
<evidence type="ECO:0000313" key="3">
    <source>
        <dbReference type="Proteomes" id="UP001442494"/>
    </source>
</evidence>